<evidence type="ECO:0000256" key="3">
    <source>
        <dbReference type="ARBA" id="ARBA00022833"/>
    </source>
</evidence>
<dbReference type="PIRSF" id="PIRSF017292">
    <property type="entry name" value="UCP017292_Znf_CHY"/>
    <property type="match status" value="1"/>
</dbReference>
<dbReference type="PATRIC" id="fig|1432562.3.peg.1538"/>
<dbReference type="InterPro" id="IPR037274">
    <property type="entry name" value="Znf_CHY_sf"/>
</dbReference>
<accession>A0A0M2SIT1</accession>
<comment type="caution">
    <text evidence="5">The sequence shown here is derived from an EMBL/GenBank/DDBJ whole genome shotgun (WGS) entry which is preliminary data.</text>
</comment>
<keyword evidence="2" id="KW-0863">Zinc-finger</keyword>
<dbReference type="PANTHER" id="PTHR28082">
    <property type="entry name" value="ZINC FINGER PROTEIN"/>
    <property type="match status" value="1"/>
</dbReference>
<dbReference type="STRING" id="1432562.WN59_07695"/>
<dbReference type="InterPro" id="IPR052604">
    <property type="entry name" value="Mito_Tim_assembly_helper"/>
</dbReference>
<dbReference type="InterPro" id="IPR016694">
    <property type="entry name" value="UCP017292"/>
</dbReference>
<name>A0A0M2SIT1_9STAP</name>
<feature type="domain" description="CHY-type" evidence="4">
    <location>
        <begin position="7"/>
        <end position="87"/>
    </location>
</feature>
<keyword evidence="6" id="KW-1185">Reference proteome</keyword>
<evidence type="ECO:0000313" key="5">
    <source>
        <dbReference type="EMBL" id="KKK34599.1"/>
    </source>
</evidence>
<dbReference type="PROSITE" id="PS51266">
    <property type="entry name" value="ZF_CHY"/>
    <property type="match status" value="1"/>
</dbReference>
<evidence type="ECO:0000256" key="2">
    <source>
        <dbReference type="ARBA" id="ARBA00022771"/>
    </source>
</evidence>
<evidence type="ECO:0000259" key="4">
    <source>
        <dbReference type="PROSITE" id="PS51266"/>
    </source>
</evidence>
<dbReference type="AlphaFoldDB" id="A0A0M2SIT1"/>
<evidence type="ECO:0000256" key="1">
    <source>
        <dbReference type="ARBA" id="ARBA00022723"/>
    </source>
</evidence>
<keyword evidence="3" id="KW-0862">Zinc</keyword>
<gene>
    <name evidence="5" type="ORF">WN59_07695</name>
</gene>
<dbReference type="EMBL" id="LAYZ01000004">
    <property type="protein sequence ID" value="KKK34599.1"/>
    <property type="molecule type" value="Genomic_DNA"/>
</dbReference>
<dbReference type="OrthoDB" id="882119at2"/>
<keyword evidence="1" id="KW-0479">Metal-binding</keyword>
<dbReference type="GO" id="GO:0008270">
    <property type="term" value="F:zinc ion binding"/>
    <property type="evidence" value="ECO:0007669"/>
    <property type="project" value="UniProtKB-KW"/>
</dbReference>
<dbReference type="RefSeq" id="WP_046515306.1">
    <property type="nucleotide sequence ID" value="NZ_LAYZ01000004.1"/>
</dbReference>
<dbReference type="Proteomes" id="UP000034287">
    <property type="component" value="Unassembled WGS sequence"/>
</dbReference>
<organism evidence="5 6">
    <name type="scientific">Salinicoccus sediminis</name>
    <dbReference type="NCBI Taxonomy" id="1432562"/>
    <lineage>
        <taxon>Bacteria</taxon>
        <taxon>Bacillati</taxon>
        <taxon>Bacillota</taxon>
        <taxon>Bacilli</taxon>
        <taxon>Bacillales</taxon>
        <taxon>Staphylococcaceae</taxon>
        <taxon>Salinicoccus</taxon>
    </lineage>
</organism>
<dbReference type="GO" id="GO:0045041">
    <property type="term" value="P:protein import into mitochondrial intermembrane space"/>
    <property type="evidence" value="ECO:0007669"/>
    <property type="project" value="TreeGrafter"/>
</dbReference>
<dbReference type="Pfam" id="PF05495">
    <property type="entry name" value="zf-CHY"/>
    <property type="match status" value="1"/>
</dbReference>
<dbReference type="SUPFAM" id="SSF161219">
    <property type="entry name" value="CHY zinc finger-like"/>
    <property type="match status" value="1"/>
</dbReference>
<proteinExistence type="predicted"/>
<protein>
    <submittedName>
        <fullName evidence="5">CHY zinc finger</fullName>
    </submittedName>
</protein>
<dbReference type="PANTHER" id="PTHR28082:SF1">
    <property type="entry name" value="HELPER OF TIM PROTEIN 13"/>
    <property type="match status" value="1"/>
</dbReference>
<sequence>MMVSGHTVDRETRCIHYHGTRDIIAIKFRCCGKYYPCYKCHDECEGHETGKWKAHEFDEKAILCGVCDTEHTITEYMDTGRCKNCRSEFNQNCRLHHHLYFDVGR</sequence>
<evidence type="ECO:0000313" key="6">
    <source>
        <dbReference type="Proteomes" id="UP000034287"/>
    </source>
</evidence>
<reference evidence="5 6" key="1">
    <citation type="submission" date="2015-04" db="EMBL/GenBank/DDBJ databases">
        <title>Taxonomic description and genome sequence of Salinicoccus sediminis sp. nov., a novel hyper halotolerant bacterium isolated from marine sediment.</title>
        <authorList>
            <person name="Mathan Kumar R."/>
            <person name="Kaur G."/>
            <person name="Kumar N."/>
            <person name="Kumar A."/>
            <person name="Singh N.K."/>
            <person name="Kaur N."/>
            <person name="Mayilraj S."/>
        </authorList>
    </citation>
    <scope>NUCLEOTIDE SEQUENCE [LARGE SCALE GENOMIC DNA]</scope>
    <source>
        <strain evidence="5 6">SV-16</strain>
    </source>
</reference>
<dbReference type="InterPro" id="IPR008913">
    <property type="entry name" value="Znf_CHY"/>
</dbReference>